<protein>
    <recommendedName>
        <fullName evidence="4">CCHC-type domain-containing protein</fullName>
    </recommendedName>
</protein>
<gene>
    <name evidence="2" type="ORF">PHYSODRAFT_340844</name>
</gene>
<dbReference type="EMBL" id="JH159162">
    <property type="protein sequence ID" value="EGZ07809.1"/>
    <property type="molecule type" value="Genomic_DNA"/>
</dbReference>
<feature type="region of interest" description="Disordered" evidence="1">
    <location>
        <begin position="590"/>
        <end position="677"/>
    </location>
</feature>
<dbReference type="AlphaFoldDB" id="G5AB30"/>
<evidence type="ECO:0000256" key="1">
    <source>
        <dbReference type="SAM" id="MobiDB-lite"/>
    </source>
</evidence>
<feature type="compositionally biased region" description="Polar residues" evidence="1">
    <location>
        <begin position="1"/>
        <end position="10"/>
    </location>
</feature>
<feature type="region of interest" description="Disordered" evidence="1">
    <location>
        <begin position="305"/>
        <end position="340"/>
    </location>
</feature>
<proteinExistence type="predicted"/>
<evidence type="ECO:0000313" key="3">
    <source>
        <dbReference type="Proteomes" id="UP000002640"/>
    </source>
</evidence>
<feature type="region of interest" description="Disordered" evidence="1">
    <location>
        <begin position="1"/>
        <end position="27"/>
    </location>
</feature>
<feature type="region of interest" description="Disordered" evidence="1">
    <location>
        <begin position="236"/>
        <end position="290"/>
    </location>
</feature>
<accession>G5AB30</accession>
<feature type="compositionally biased region" description="Basic and acidic residues" evidence="1">
    <location>
        <begin position="58"/>
        <end position="83"/>
    </location>
</feature>
<name>G5AB30_PHYSP</name>
<reference evidence="2 3" key="1">
    <citation type="journal article" date="2006" name="Science">
        <title>Phytophthora genome sequences uncover evolutionary origins and mechanisms of pathogenesis.</title>
        <authorList>
            <person name="Tyler B.M."/>
            <person name="Tripathy S."/>
            <person name="Zhang X."/>
            <person name="Dehal P."/>
            <person name="Jiang R.H."/>
            <person name="Aerts A."/>
            <person name="Arredondo F.D."/>
            <person name="Baxter L."/>
            <person name="Bensasson D."/>
            <person name="Beynon J.L."/>
            <person name="Chapman J."/>
            <person name="Damasceno C.M."/>
            <person name="Dorrance A.E."/>
            <person name="Dou D."/>
            <person name="Dickerman A.W."/>
            <person name="Dubchak I.L."/>
            <person name="Garbelotto M."/>
            <person name="Gijzen M."/>
            <person name="Gordon S.G."/>
            <person name="Govers F."/>
            <person name="Grunwald N.J."/>
            <person name="Huang W."/>
            <person name="Ivors K.L."/>
            <person name="Jones R.W."/>
            <person name="Kamoun S."/>
            <person name="Krampis K."/>
            <person name="Lamour K.H."/>
            <person name="Lee M.K."/>
            <person name="McDonald W.H."/>
            <person name="Medina M."/>
            <person name="Meijer H.J."/>
            <person name="Nordberg E.K."/>
            <person name="Maclean D.J."/>
            <person name="Ospina-Giraldo M.D."/>
            <person name="Morris P.F."/>
            <person name="Phuntumart V."/>
            <person name="Putnam N.H."/>
            <person name="Rash S."/>
            <person name="Rose J.K."/>
            <person name="Sakihama Y."/>
            <person name="Salamov A.A."/>
            <person name="Savidor A."/>
            <person name="Scheuring C.F."/>
            <person name="Smith B.M."/>
            <person name="Sobral B.W."/>
            <person name="Terry A."/>
            <person name="Torto-Alalibo T.A."/>
            <person name="Win J."/>
            <person name="Xu Z."/>
            <person name="Zhang H."/>
            <person name="Grigoriev I.V."/>
            <person name="Rokhsar D.S."/>
            <person name="Boore J.L."/>
        </authorList>
    </citation>
    <scope>NUCLEOTIDE SEQUENCE [LARGE SCALE GENOMIC DNA]</scope>
    <source>
        <strain evidence="2 3">P6497</strain>
    </source>
</reference>
<dbReference type="GeneID" id="20647978"/>
<feature type="compositionally biased region" description="Basic and acidic residues" evidence="1">
    <location>
        <begin position="252"/>
        <end position="263"/>
    </location>
</feature>
<sequence>MVRVPGSTSPKGDVKVKGEAMGTPEPKDFVYEEKFPVKAPKGAVRDSVQKPSSIGPAAKRDPGVAEKRGRNLEREHLKGVIRDPAARSDALDAAMDYMEVEDAKKKAEKKTEKLEISALAVHGPSNDTHDEDKRFREADVNYFRQELAFLLQRDPLLRKLGLTMPWPLTGPVRNPRTLTIRDPLHAVTMLFCVLEDAGFKVHEQRISTDVREYDLETTVLTLARVYAVLQKLVPSADDSSAPLPTGDLTPPRLDDSRISFKFEDDGDALMRSTTSTKKPPPAPRVSRRERRAQGIPAIAANDVGRGKSAQVSNIAQTRPARGPRGRIQEAQEVATEPDRPGDVAEDLLYQFANERDEPEDVEMQPVTASPARPRIGYRSQTQPEYQGDLHDLSDDLGYDGGGGTGGRVAAVSTATRLRASAVSELKDFSGKEHDEEAARAWFNKVRTAFRWDQMQPDEMCLTFADLMIGPARNWYFQLSRTARASWTDLGEQFQIHFCGKGISLARKYYHMQRGSQEDPLDYLYRLNLAGIRANLKIHDGTKEQRREHVDHYIDTVQDDDLAGSLVVLRLPDSEALEGVLLAMRRRHQRRKIETQGSKYRQKAPAPAASSRAVWVVTTGRGRRGDHGDLNEFEGESSSSDSESEDERAHVFLAARTPTPGDGEQPGARQDREDQLGRPKYGTRCSHCGSRKHTDLGCWKRLTCQKCGRMGHPTDKCFYVCKCCGDVHEAGQCKIGDFFDAVRQWYNPTRHAGLLPESVEKALN</sequence>
<dbReference type="InParanoid" id="G5AB30"/>
<feature type="region of interest" description="Disordered" evidence="1">
    <location>
        <begin position="40"/>
        <end position="83"/>
    </location>
</feature>
<dbReference type="RefSeq" id="XP_009537375.1">
    <property type="nucleotide sequence ID" value="XM_009539080.1"/>
</dbReference>
<organism evidence="2 3">
    <name type="scientific">Phytophthora sojae (strain P6497)</name>
    <name type="common">Soybean stem and root rot agent</name>
    <name type="synonym">Phytophthora megasperma f. sp. glycines</name>
    <dbReference type="NCBI Taxonomy" id="1094619"/>
    <lineage>
        <taxon>Eukaryota</taxon>
        <taxon>Sar</taxon>
        <taxon>Stramenopiles</taxon>
        <taxon>Oomycota</taxon>
        <taxon>Peronosporomycetes</taxon>
        <taxon>Peronosporales</taxon>
        <taxon>Peronosporaceae</taxon>
        <taxon>Phytophthora</taxon>
    </lineage>
</organism>
<dbReference type="Proteomes" id="UP000002640">
    <property type="component" value="Unassembled WGS sequence"/>
</dbReference>
<evidence type="ECO:0008006" key="4">
    <source>
        <dbReference type="Google" id="ProtNLM"/>
    </source>
</evidence>
<dbReference type="KEGG" id="psoj:PHYSODRAFT_340844"/>
<evidence type="ECO:0000313" key="2">
    <source>
        <dbReference type="EMBL" id="EGZ07809.1"/>
    </source>
</evidence>
<keyword evidence="3" id="KW-1185">Reference proteome</keyword>